<dbReference type="AlphaFoldDB" id="R3WED2"/>
<dbReference type="EMBL" id="AJAU01000017">
    <property type="protein sequence ID" value="EOL45817.1"/>
    <property type="molecule type" value="Genomic_DNA"/>
</dbReference>
<evidence type="ECO:0000313" key="2">
    <source>
        <dbReference type="Proteomes" id="UP000013840"/>
    </source>
</evidence>
<dbReference type="RefSeq" id="WP_010771741.1">
    <property type="nucleotide sequence ID" value="NZ_KB946333.1"/>
</dbReference>
<gene>
    <name evidence="1" type="ORF">UC7_01614</name>
</gene>
<accession>R3WED2</accession>
<dbReference type="PATRIC" id="fig|1158612.3.peg.1599"/>
<dbReference type="STRING" id="317735.RU98_GL002166"/>
<dbReference type="OrthoDB" id="2637769at2"/>
<proteinExistence type="predicted"/>
<dbReference type="eggNOG" id="ENOG5033G0Q">
    <property type="taxonomic scope" value="Bacteria"/>
</dbReference>
<keyword evidence="2" id="KW-1185">Reference proteome</keyword>
<reference evidence="1 2" key="1">
    <citation type="submission" date="2013-02" db="EMBL/GenBank/DDBJ databases">
        <title>The Genome Sequence of Enterococcus caccae BAA-1240.</title>
        <authorList>
            <consortium name="The Broad Institute Genome Sequencing Platform"/>
            <consortium name="The Broad Institute Genome Sequencing Center for Infectious Disease"/>
            <person name="Earl A.M."/>
            <person name="Gilmore M.S."/>
            <person name="Lebreton F."/>
            <person name="Walker B."/>
            <person name="Young S.K."/>
            <person name="Zeng Q."/>
            <person name="Gargeya S."/>
            <person name="Fitzgerald M."/>
            <person name="Haas B."/>
            <person name="Abouelleil A."/>
            <person name="Alvarado L."/>
            <person name="Arachchi H.M."/>
            <person name="Berlin A.M."/>
            <person name="Chapman S.B."/>
            <person name="Dewar J."/>
            <person name="Goldberg J."/>
            <person name="Griggs A."/>
            <person name="Gujja S."/>
            <person name="Hansen M."/>
            <person name="Howarth C."/>
            <person name="Imamovic A."/>
            <person name="Larimer J."/>
            <person name="McCowan C."/>
            <person name="Murphy C."/>
            <person name="Neiman D."/>
            <person name="Pearson M."/>
            <person name="Priest M."/>
            <person name="Roberts A."/>
            <person name="Saif S."/>
            <person name="Shea T."/>
            <person name="Sisk P."/>
            <person name="Sykes S."/>
            <person name="Wortman J."/>
            <person name="Nusbaum C."/>
            <person name="Birren B."/>
        </authorList>
    </citation>
    <scope>NUCLEOTIDE SEQUENCE [LARGE SCALE GENOMIC DNA]</scope>
    <source>
        <strain evidence="1 2">ATCC BAA-1240</strain>
    </source>
</reference>
<evidence type="ECO:0000313" key="1">
    <source>
        <dbReference type="EMBL" id="EOL45817.1"/>
    </source>
</evidence>
<sequence>MRLRERDLVTVYLKKRHVEQDDESNDIVRYSDEPIELDMTVQAAGGQVAAAMYGKRLKYIKSCKYQGNELVEGKNEHDGICLKVSKTSEPDYQITSIQTFSTHLNVTLERIKQDGSAD</sequence>
<comment type="caution">
    <text evidence="1">The sequence shown here is derived from an EMBL/GenBank/DDBJ whole genome shotgun (WGS) entry which is preliminary data.</text>
</comment>
<dbReference type="Proteomes" id="UP000013840">
    <property type="component" value="Unassembled WGS sequence"/>
</dbReference>
<protein>
    <submittedName>
        <fullName evidence="1">Uncharacterized protein</fullName>
    </submittedName>
</protein>
<name>R3WED2_9ENTE</name>
<organism evidence="1 2">
    <name type="scientific">Enterococcus caccae ATCC BAA-1240</name>
    <dbReference type="NCBI Taxonomy" id="1158612"/>
    <lineage>
        <taxon>Bacteria</taxon>
        <taxon>Bacillati</taxon>
        <taxon>Bacillota</taxon>
        <taxon>Bacilli</taxon>
        <taxon>Lactobacillales</taxon>
        <taxon>Enterococcaceae</taxon>
        <taxon>Enterococcus</taxon>
    </lineage>
</organism>